<accession>A0A6A5S8X2</accession>
<dbReference type="AlphaFoldDB" id="A0A6A5S8X2"/>
<protein>
    <submittedName>
        <fullName evidence="1">Uncharacterized protein</fullName>
    </submittedName>
</protein>
<dbReference type="EMBL" id="ML976203">
    <property type="protein sequence ID" value="KAF1936219.1"/>
    <property type="molecule type" value="Genomic_DNA"/>
</dbReference>
<name>A0A6A5S8X2_9PLEO</name>
<dbReference type="OrthoDB" id="10507343at2759"/>
<sequence>MKGLDLAHFTSIRRISLTEAIDADSRNNPNHSALLPRNPVLSLTTSLHFIAKHCPHILSLSVEPNHKALRKENVRRFQELVGAFGQVARSCEVLGTVKLGLRRSKQAGEHWIKRVTYVKLGLLDVKYEDKMRVMGGWVDARLTEIVAIHPHIRFQFYEKVVLG</sequence>
<organism evidence="1 2">
    <name type="scientific">Clathrospora elynae</name>
    <dbReference type="NCBI Taxonomy" id="706981"/>
    <lineage>
        <taxon>Eukaryota</taxon>
        <taxon>Fungi</taxon>
        <taxon>Dikarya</taxon>
        <taxon>Ascomycota</taxon>
        <taxon>Pezizomycotina</taxon>
        <taxon>Dothideomycetes</taxon>
        <taxon>Pleosporomycetidae</taxon>
        <taxon>Pleosporales</taxon>
        <taxon>Diademaceae</taxon>
        <taxon>Clathrospora</taxon>
    </lineage>
</organism>
<dbReference type="Proteomes" id="UP000800038">
    <property type="component" value="Unassembled WGS sequence"/>
</dbReference>
<reference evidence="1" key="1">
    <citation type="journal article" date="2020" name="Stud. Mycol.">
        <title>101 Dothideomycetes genomes: a test case for predicting lifestyles and emergence of pathogens.</title>
        <authorList>
            <person name="Haridas S."/>
            <person name="Albert R."/>
            <person name="Binder M."/>
            <person name="Bloem J."/>
            <person name="Labutti K."/>
            <person name="Salamov A."/>
            <person name="Andreopoulos B."/>
            <person name="Baker S."/>
            <person name="Barry K."/>
            <person name="Bills G."/>
            <person name="Bluhm B."/>
            <person name="Cannon C."/>
            <person name="Castanera R."/>
            <person name="Culley D."/>
            <person name="Daum C."/>
            <person name="Ezra D."/>
            <person name="Gonzalez J."/>
            <person name="Henrissat B."/>
            <person name="Kuo A."/>
            <person name="Liang C."/>
            <person name="Lipzen A."/>
            <person name="Lutzoni F."/>
            <person name="Magnuson J."/>
            <person name="Mondo S."/>
            <person name="Nolan M."/>
            <person name="Ohm R."/>
            <person name="Pangilinan J."/>
            <person name="Park H.-J."/>
            <person name="Ramirez L."/>
            <person name="Alfaro M."/>
            <person name="Sun H."/>
            <person name="Tritt A."/>
            <person name="Yoshinaga Y."/>
            <person name="Zwiers L.-H."/>
            <person name="Turgeon B."/>
            <person name="Goodwin S."/>
            <person name="Spatafora J."/>
            <person name="Crous P."/>
            <person name="Grigoriev I."/>
        </authorList>
    </citation>
    <scope>NUCLEOTIDE SEQUENCE</scope>
    <source>
        <strain evidence="1">CBS 161.51</strain>
    </source>
</reference>
<evidence type="ECO:0000313" key="1">
    <source>
        <dbReference type="EMBL" id="KAF1936219.1"/>
    </source>
</evidence>
<evidence type="ECO:0000313" key="2">
    <source>
        <dbReference type="Proteomes" id="UP000800038"/>
    </source>
</evidence>
<gene>
    <name evidence="1" type="ORF">EJ02DRAFT_459726</name>
</gene>
<proteinExistence type="predicted"/>
<keyword evidence="2" id="KW-1185">Reference proteome</keyword>